<evidence type="ECO:0000256" key="5">
    <source>
        <dbReference type="ARBA" id="ARBA00022723"/>
    </source>
</evidence>
<keyword evidence="14" id="KW-0917">Virion maturation</keyword>
<proteinExistence type="predicted"/>
<evidence type="ECO:0000256" key="13">
    <source>
        <dbReference type="ARBA" id="ARBA00022932"/>
    </source>
</evidence>
<keyword evidence="7" id="KW-0255">Endonuclease</keyword>
<evidence type="ECO:0000256" key="9">
    <source>
        <dbReference type="ARBA" id="ARBA00022840"/>
    </source>
</evidence>
<dbReference type="GO" id="GO:0006310">
    <property type="term" value="P:DNA recombination"/>
    <property type="evidence" value="ECO:0007669"/>
    <property type="project" value="UniProtKB-KW"/>
</dbReference>
<gene>
    <name evidence="19" type="ORF">P3T76_015553</name>
</gene>
<comment type="caution">
    <text evidence="19">The sequence shown here is derived from an EMBL/GenBank/DDBJ whole genome shotgun (WGS) entry which is preliminary data.</text>
</comment>
<evidence type="ECO:0000259" key="18">
    <source>
        <dbReference type="PROSITE" id="PS50994"/>
    </source>
</evidence>
<keyword evidence="10" id="KW-0460">Magnesium</keyword>
<dbReference type="InterPro" id="IPR054722">
    <property type="entry name" value="PolX-like_BBD"/>
</dbReference>
<keyword evidence="13" id="KW-0548">Nucleotidyltransferase</keyword>
<evidence type="ECO:0000256" key="4">
    <source>
        <dbReference type="ARBA" id="ARBA00022722"/>
    </source>
</evidence>
<evidence type="ECO:0000256" key="8">
    <source>
        <dbReference type="ARBA" id="ARBA00022801"/>
    </source>
</evidence>
<keyword evidence="5" id="KW-0479">Metal-binding</keyword>
<evidence type="ECO:0000313" key="20">
    <source>
        <dbReference type="Proteomes" id="UP001259832"/>
    </source>
</evidence>
<evidence type="ECO:0000256" key="6">
    <source>
        <dbReference type="ARBA" id="ARBA00022741"/>
    </source>
</evidence>
<keyword evidence="8" id="KW-0378">Hydrolase</keyword>
<dbReference type="GO" id="GO:0003964">
    <property type="term" value="F:RNA-directed DNA polymerase activity"/>
    <property type="evidence" value="ECO:0007669"/>
    <property type="project" value="UniProtKB-KW"/>
</dbReference>
<dbReference type="InterPro" id="IPR025724">
    <property type="entry name" value="GAG-pre-integrase_dom"/>
</dbReference>
<dbReference type="PANTHER" id="PTHR42648">
    <property type="entry name" value="TRANSPOSASE, PUTATIVE-RELATED"/>
    <property type="match status" value="1"/>
</dbReference>
<keyword evidence="13" id="KW-0239">DNA-directed DNA polymerase</keyword>
<dbReference type="InterPro" id="IPR013103">
    <property type="entry name" value="RVT_2"/>
</dbReference>
<dbReference type="Pfam" id="PF22936">
    <property type="entry name" value="Pol_BBD"/>
    <property type="match status" value="1"/>
</dbReference>
<dbReference type="GO" id="GO:0008233">
    <property type="term" value="F:peptidase activity"/>
    <property type="evidence" value="ECO:0007669"/>
    <property type="project" value="UniProtKB-KW"/>
</dbReference>
<evidence type="ECO:0000256" key="1">
    <source>
        <dbReference type="ARBA" id="ARBA00002180"/>
    </source>
</evidence>
<feature type="compositionally biased region" description="Gly residues" evidence="17">
    <location>
        <begin position="198"/>
        <end position="219"/>
    </location>
</feature>
<dbReference type="GO" id="GO:0003676">
    <property type="term" value="F:nucleic acid binding"/>
    <property type="evidence" value="ECO:0007669"/>
    <property type="project" value="InterPro"/>
</dbReference>
<evidence type="ECO:0000256" key="3">
    <source>
        <dbReference type="ARBA" id="ARBA00022670"/>
    </source>
</evidence>
<dbReference type="InterPro" id="IPR036397">
    <property type="entry name" value="RNaseH_sf"/>
</dbReference>
<evidence type="ECO:0000256" key="2">
    <source>
        <dbReference type="ARBA" id="ARBA00022612"/>
    </source>
</evidence>
<evidence type="ECO:0000256" key="11">
    <source>
        <dbReference type="ARBA" id="ARBA00022908"/>
    </source>
</evidence>
<evidence type="ECO:0000256" key="16">
    <source>
        <dbReference type="ARBA" id="ARBA00023268"/>
    </source>
</evidence>
<name>A0AAD9LA58_9STRA</name>
<evidence type="ECO:0000256" key="17">
    <source>
        <dbReference type="SAM" id="MobiDB-lite"/>
    </source>
</evidence>
<evidence type="ECO:0000256" key="10">
    <source>
        <dbReference type="ARBA" id="ARBA00022842"/>
    </source>
</evidence>
<dbReference type="InterPro" id="IPR039537">
    <property type="entry name" value="Retrotran_Ty1/copia-like"/>
</dbReference>
<evidence type="ECO:0000256" key="15">
    <source>
        <dbReference type="ARBA" id="ARBA00023172"/>
    </source>
</evidence>
<keyword evidence="15" id="KW-0233">DNA recombination</keyword>
<keyword evidence="2" id="KW-1188">Viral release from host cell</keyword>
<accession>A0AAD9LA58</accession>
<feature type="region of interest" description="Disordered" evidence="17">
    <location>
        <begin position="793"/>
        <end position="812"/>
    </location>
</feature>
<keyword evidence="20" id="KW-1185">Reference proteome</keyword>
<dbReference type="InterPro" id="IPR057670">
    <property type="entry name" value="SH3_retrovirus"/>
</dbReference>
<dbReference type="GO" id="GO:0015074">
    <property type="term" value="P:DNA integration"/>
    <property type="evidence" value="ECO:0007669"/>
    <property type="project" value="UniProtKB-KW"/>
</dbReference>
<dbReference type="GO" id="GO:0006508">
    <property type="term" value="P:proteolysis"/>
    <property type="evidence" value="ECO:0007669"/>
    <property type="project" value="UniProtKB-KW"/>
</dbReference>
<sequence>MDDNLTTAYDIFQAICKKYEGAAFHGDPYYILHFFMETKYEEGSDVNEFFSHPRRRDASRSVYLFHSMPASRKNALRIWKGNRKYIGYDELKTSIEDKIRKMEAETRYTLAKGTPESRTTQGERALIAPAQAPVRPETDNQVCSYCQKPRHDIRQCRGLQKDLRDGTVTAGTVLSANFEFRGGNSNRSHPYERRGNNSGRGRGSWKTGGRGRTNGGRGGNNRDNNSKGHQQSRHDEGGYDQSRREEARIAVVTVVKPVSPAISLTAQASTTFDSSWTVDSGCTSHVTQHAEWFVSKAPATGTITVGGKPEIPIEGTGDVVLQVTDSKGGLRQLTLRDVFYAPQLHYNLLSVAAAVEHDFRFTFQRAVCTVQTDHRFNLKAKKSTTAKLYQFTATPIQKQETHVATSGKSTAVMLLHKRLGHPNIRVLQALTKDQALHGLDANTRVPTANFFCSACTYAKSHRTVFPSNRRGERASMPLQKVHSDICGPLPVSSLSGCRYFVVFIDDFTRYIFTYPIKTRSQLYSCYEDFRMKALNIFRSDVHTLEYPGPTSDLDIQVLQADNAKGYEKLGRIAFKRYGTHAQFSNAYTPQQNGVAERRMRTIMERVHALLLDAKLPKTLWAECVSHVTTLLNMTLSENTYTCGPYELWYNRKPSVQYRKVFGCAAYAHINDIYRDKLDARAKLCLYLGIPSHKKGYRLVDVSTKAIVYSCDIVFQEGSYPTLEDVDDPPDPLPLPAHLVDADPSGDSPTSNIQTSQSPRVGPAVPPLITPAATPTPLNNATDANDRGEIIYSFVTETPSTPPKSPAKRPRYEEAVNLTELTSEEDTRENNERTTPTLSLLAVRYAPEPKSYKAAMESPYARQWRIAAESEFASLMNNETWALVPPPKGRRVLQNRWVFVVKYTRSGEIDRFKARLVIKGFLQQYGIDYNEIFSPVIRMEVLRLPLVIAALLDYEVHQMDVNTAFLNGFLSEEIYMAEPEGFAATGQEHLVCKLPKSL</sequence>
<feature type="region of interest" description="Disordered" evidence="17">
    <location>
        <begin position="179"/>
        <end position="244"/>
    </location>
</feature>
<feature type="domain" description="Integrase catalytic" evidence="18">
    <location>
        <begin position="473"/>
        <end position="652"/>
    </location>
</feature>
<dbReference type="InterPro" id="IPR001584">
    <property type="entry name" value="Integrase_cat-core"/>
</dbReference>
<dbReference type="AlphaFoldDB" id="A0AAD9LA58"/>
<evidence type="ECO:0000256" key="14">
    <source>
        <dbReference type="ARBA" id="ARBA00023113"/>
    </source>
</evidence>
<dbReference type="EMBL" id="JASMQC010000055">
    <property type="protein sequence ID" value="KAK1928913.1"/>
    <property type="molecule type" value="Genomic_DNA"/>
</dbReference>
<keyword evidence="3" id="KW-0645">Protease</keyword>
<dbReference type="Pfam" id="PF13976">
    <property type="entry name" value="gag_pre-integrs"/>
    <property type="match status" value="1"/>
</dbReference>
<feature type="compositionally biased region" description="Low complexity" evidence="17">
    <location>
        <begin position="769"/>
        <end position="781"/>
    </location>
</feature>
<dbReference type="InterPro" id="IPR012337">
    <property type="entry name" value="RNaseH-like_sf"/>
</dbReference>
<keyword evidence="11" id="KW-0229">DNA integration</keyword>
<keyword evidence="9" id="KW-0067">ATP-binding</keyword>
<comment type="function">
    <text evidence="1">The aspartyl protease (PR) mediates the proteolytic cleavages of the Gag and Gag-Pol polyproteins after assembly of the VLP.</text>
</comment>
<dbReference type="Pfam" id="PF07727">
    <property type="entry name" value="RVT_2"/>
    <property type="match status" value="1"/>
</dbReference>
<keyword evidence="16" id="KW-0511">Multifunctional enzyme</keyword>
<dbReference type="PANTHER" id="PTHR42648:SF11">
    <property type="entry name" value="TRANSPOSON TY4-P GAG-POL POLYPROTEIN"/>
    <property type="match status" value="1"/>
</dbReference>
<evidence type="ECO:0000256" key="7">
    <source>
        <dbReference type="ARBA" id="ARBA00022759"/>
    </source>
</evidence>
<evidence type="ECO:0000256" key="12">
    <source>
        <dbReference type="ARBA" id="ARBA00022918"/>
    </source>
</evidence>
<protein>
    <submittedName>
        <fullName evidence="19">Retrovirus-related Pol polyprotein from transposon TNT 1-94</fullName>
    </submittedName>
</protein>
<dbReference type="GO" id="GO:0004519">
    <property type="term" value="F:endonuclease activity"/>
    <property type="evidence" value="ECO:0007669"/>
    <property type="project" value="UniProtKB-KW"/>
</dbReference>
<dbReference type="Pfam" id="PF25597">
    <property type="entry name" value="SH3_retrovirus"/>
    <property type="match status" value="1"/>
</dbReference>
<dbReference type="Gene3D" id="3.30.420.10">
    <property type="entry name" value="Ribonuclease H-like superfamily/Ribonuclease H"/>
    <property type="match status" value="1"/>
</dbReference>
<organism evidence="19 20">
    <name type="scientific">Phytophthora citrophthora</name>
    <dbReference type="NCBI Taxonomy" id="4793"/>
    <lineage>
        <taxon>Eukaryota</taxon>
        <taxon>Sar</taxon>
        <taxon>Stramenopiles</taxon>
        <taxon>Oomycota</taxon>
        <taxon>Peronosporomycetes</taxon>
        <taxon>Peronosporales</taxon>
        <taxon>Peronosporaceae</taxon>
        <taxon>Phytophthora</taxon>
    </lineage>
</organism>
<keyword evidence="4" id="KW-0540">Nuclease</keyword>
<evidence type="ECO:0000313" key="19">
    <source>
        <dbReference type="EMBL" id="KAK1928913.1"/>
    </source>
</evidence>
<keyword evidence="12" id="KW-0695">RNA-directed DNA polymerase</keyword>
<dbReference type="GO" id="GO:0046872">
    <property type="term" value="F:metal ion binding"/>
    <property type="evidence" value="ECO:0007669"/>
    <property type="project" value="UniProtKB-KW"/>
</dbReference>
<dbReference type="PROSITE" id="PS50994">
    <property type="entry name" value="INTEGRASE"/>
    <property type="match status" value="1"/>
</dbReference>
<feature type="compositionally biased region" description="Basic and acidic residues" evidence="17">
    <location>
        <begin position="232"/>
        <end position="244"/>
    </location>
</feature>
<keyword evidence="13" id="KW-0808">Transferase</keyword>
<feature type="region of interest" description="Disordered" evidence="17">
    <location>
        <begin position="721"/>
        <end position="783"/>
    </location>
</feature>
<dbReference type="SUPFAM" id="SSF53098">
    <property type="entry name" value="Ribonuclease H-like"/>
    <property type="match status" value="1"/>
</dbReference>
<dbReference type="GO" id="GO:0005524">
    <property type="term" value="F:ATP binding"/>
    <property type="evidence" value="ECO:0007669"/>
    <property type="project" value="UniProtKB-KW"/>
</dbReference>
<feature type="compositionally biased region" description="Polar residues" evidence="17">
    <location>
        <begin position="746"/>
        <end position="758"/>
    </location>
</feature>
<dbReference type="GO" id="GO:0003887">
    <property type="term" value="F:DNA-directed DNA polymerase activity"/>
    <property type="evidence" value="ECO:0007669"/>
    <property type="project" value="UniProtKB-KW"/>
</dbReference>
<keyword evidence="6" id="KW-0547">Nucleotide-binding</keyword>
<dbReference type="Proteomes" id="UP001259832">
    <property type="component" value="Unassembled WGS sequence"/>
</dbReference>
<reference evidence="19" key="1">
    <citation type="submission" date="2023-08" db="EMBL/GenBank/DDBJ databases">
        <title>Reference Genome Resource for the Citrus Pathogen Phytophthora citrophthora.</title>
        <authorList>
            <person name="Moller H."/>
            <person name="Coetzee B."/>
            <person name="Rose L.J."/>
            <person name="Van Niekerk J.M."/>
        </authorList>
    </citation>
    <scope>NUCLEOTIDE SEQUENCE</scope>
    <source>
        <strain evidence="19">STE-U-9442</strain>
    </source>
</reference>